<protein>
    <submittedName>
        <fullName evidence="1">Uncharacterized protein</fullName>
    </submittedName>
</protein>
<dbReference type="Proteomes" id="UP000253606">
    <property type="component" value="Chromosome"/>
</dbReference>
<dbReference type="AlphaFoldDB" id="A0A2Z5FUZ4"/>
<reference evidence="1 2" key="1">
    <citation type="journal article" date="2018" name="Front. Microbiol.">
        <title>Hydrolytic Capabilities as a Key to Environmental Success: Chitinolytic and Cellulolytic Acidobacteria From Acidic Sub-arctic Soils and Boreal Peatlands.</title>
        <authorList>
            <person name="Belova S.E."/>
            <person name="Ravin N.V."/>
            <person name="Pankratov T.A."/>
            <person name="Rakitin A.L."/>
            <person name="Ivanova A.A."/>
            <person name="Beletsky A.V."/>
            <person name="Mardanov A.V."/>
            <person name="Sinninghe Damste J.S."/>
            <person name="Dedysh S.N."/>
        </authorList>
    </citation>
    <scope>NUCLEOTIDE SEQUENCE [LARGE SCALE GENOMIC DNA]</scope>
    <source>
        <strain evidence="1 2">SBC82</strain>
    </source>
</reference>
<accession>A0A2Z5FUZ4</accession>
<dbReference type="EMBL" id="CP030840">
    <property type="protein sequence ID" value="AXC10314.1"/>
    <property type="molecule type" value="Genomic_DNA"/>
</dbReference>
<keyword evidence="2" id="KW-1185">Reference proteome</keyword>
<name>A0A2Z5FUZ4_9BACT</name>
<proteinExistence type="predicted"/>
<organism evidence="1 2">
    <name type="scientific">Acidisarcina polymorpha</name>
    <dbReference type="NCBI Taxonomy" id="2211140"/>
    <lineage>
        <taxon>Bacteria</taxon>
        <taxon>Pseudomonadati</taxon>
        <taxon>Acidobacteriota</taxon>
        <taxon>Terriglobia</taxon>
        <taxon>Terriglobales</taxon>
        <taxon>Acidobacteriaceae</taxon>
        <taxon>Acidisarcina</taxon>
    </lineage>
</organism>
<dbReference type="KEGG" id="abas:ACPOL_0963"/>
<evidence type="ECO:0000313" key="1">
    <source>
        <dbReference type="EMBL" id="AXC10314.1"/>
    </source>
</evidence>
<gene>
    <name evidence="1" type="ORF">ACPOL_0963</name>
</gene>
<sequence length="39" mass="4435">MVQQLLAAGAKRDFKDPEGHIPLQIAEKFHYEQLATALR</sequence>
<evidence type="ECO:0000313" key="2">
    <source>
        <dbReference type="Proteomes" id="UP000253606"/>
    </source>
</evidence>